<dbReference type="InterPro" id="IPR036418">
    <property type="entry name" value="Cyt_c_oxidase_su6a_sf"/>
</dbReference>
<dbReference type="Gene3D" id="4.10.95.10">
    <property type="entry name" value="Cytochrome c oxidase, subunit VIa"/>
    <property type="match status" value="1"/>
</dbReference>
<reference evidence="1" key="1">
    <citation type="submission" date="2025-08" db="UniProtKB">
        <authorList>
            <consortium name="Ensembl"/>
        </authorList>
    </citation>
    <scope>IDENTIFICATION</scope>
</reference>
<reference evidence="1" key="2">
    <citation type="submission" date="2025-09" db="UniProtKB">
        <authorList>
            <consortium name="Ensembl"/>
        </authorList>
    </citation>
    <scope>IDENTIFICATION</scope>
</reference>
<dbReference type="SUPFAM" id="SSF81411">
    <property type="entry name" value="Mitochondrial cytochrome c oxidase subunit VIa"/>
    <property type="match status" value="1"/>
</dbReference>
<dbReference type="Ensembl" id="ENSCSRT00000006696.1">
    <property type="protein sequence ID" value="ENSCSRP00000006488.1"/>
    <property type="gene ID" value="ENSCSRG00000004850.1"/>
</dbReference>
<accession>A0A8C3RZE6</accession>
<dbReference type="AlphaFoldDB" id="A0A8C3RZE6"/>
<evidence type="ECO:0000313" key="2">
    <source>
        <dbReference type="Proteomes" id="UP000694403"/>
    </source>
</evidence>
<sequence>LSHAPRPHSGALVSLLLCNHPGAGGLGRADTQTHARAPVRAASTTFGEGTCCGPGRVRAPLVPYAHLHGNKTLFHNSHANPLPTGYEENH</sequence>
<dbReference type="Proteomes" id="UP000694403">
    <property type="component" value="Unplaced"/>
</dbReference>
<evidence type="ECO:0000313" key="1">
    <source>
        <dbReference type="Ensembl" id="ENSCSRP00000006488.1"/>
    </source>
</evidence>
<proteinExistence type="predicted"/>
<name>A0A8C3RZE6_CHESE</name>
<keyword evidence="2" id="KW-1185">Reference proteome</keyword>
<organism evidence="1 2">
    <name type="scientific">Chelydra serpentina</name>
    <name type="common">Snapping turtle</name>
    <name type="synonym">Testudo serpentina</name>
    <dbReference type="NCBI Taxonomy" id="8475"/>
    <lineage>
        <taxon>Eukaryota</taxon>
        <taxon>Metazoa</taxon>
        <taxon>Chordata</taxon>
        <taxon>Craniata</taxon>
        <taxon>Vertebrata</taxon>
        <taxon>Euteleostomi</taxon>
        <taxon>Archelosauria</taxon>
        <taxon>Testudinata</taxon>
        <taxon>Testudines</taxon>
        <taxon>Cryptodira</taxon>
        <taxon>Durocryptodira</taxon>
        <taxon>Americhelydia</taxon>
        <taxon>Chelydroidea</taxon>
        <taxon>Chelydridae</taxon>
        <taxon>Chelydra</taxon>
    </lineage>
</organism>
<protein>
    <submittedName>
        <fullName evidence="1">Uncharacterized protein</fullName>
    </submittedName>
</protein>